<evidence type="ECO:0000313" key="2">
    <source>
        <dbReference type="EMBL" id="RVV97492.1"/>
    </source>
</evidence>
<accession>A0A438AFN9</accession>
<dbReference type="OrthoDB" id="9804312at2"/>
<reference evidence="2 3" key="1">
    <citation type="submission" date="2018-11" db="EMBL/GenBank/DDBJ databases">
        <title>Mesobaculum littorinae gen. nov., sp. nov., isolated from Littorina scabra that represents a novel genus of the order Rhodobacteraceae.</title>
        <authorList>
            <person name="Li F."/>
        </authorList>
    </citation>
    <scope>NUCLEOTIDE SEQUENCE [LARGE SCALE GENOMIC DNA]</scope>
    <source>
        <strain evidence="2 3">M0103</strain>
    </source>
</reference>
<dbReference type="PANTHER" id="PTHR43464">
    <property type="entry name" value="METHYLTRANSFERASE"/>
    <property type="match status" value="1"/>
</dbReference>
<dbReference type="AlphaFoldDB" id="A0A438AFN9"/>
<dbReference type="Proteomes" id="UP000285908">
    <property type="component" value="Unassembled WGS sequence"/>
</dbReference>
<dbReference type="Pfam" id="PF13649">
    <property type="entry name" value="Methyltransf_25"/>
    <property type="match status" value="1"/>
</dbReference>
<dbReference type="InterPro" id="IPR041698">
    <property type="entry name" value="Methyltransf_25"/>
</dbReference>
<dbReference type="PANTHER" id="PTHR43464:SF92">
    <property type="entry name" value="SLR1071 PROTEIN"/>
    <property type="match status" value="1"/>
</dbReference>
<sequence length="196" mass="20926">MSDPDTLAYYSASVDRYRDLVAADFHAADRDRFLDGLPAAARLLDLGCGPGFDAARMARAGHVVEAWDAVPEMAAAADAAPGVTGRCARFDDLQARGVYDGIWAAFSLLHAPRTALPDHLTAIHRALRPGGRAYVAMKLGHGESRDRLGRLYTYVTEEELLGMLSDAGLTVTATRTGTAKGMAGRDDPFLSVFADA</sequence>
<gene>
    <name evidence="2" type="ORF">EKE94_13190</name>
</gene>
<dbReference type="GO" id="GO:0032259">
    <property type="term" value="P:methylation"/>
    <property type="evidence" value="ECO:0007669"/>
    <property type="project" value="UniProtKB-KW"/>
</dbReference>
<keyword evidence="2" id="KW-0489">Methyltransferase</keyword>
<organism evidence="2 3">
    <name type="scientific">Mesobaculum littorinae</name>
    <dbReference type="NCBI Taxonomy" id="2486419"/>
    <lineage>
        <taxon>Bacteria</taxon>
        <taxon>Pseudomonadati</taxon>
        <taxon>Pseudomonadota</taxon>
        <taxon>Alphaproteobacteria</taxon>
        <taxon>Rhodobacterales</taxon>
        <taxon>Roseobacteraceae</taxon>
        <taxon>Mesobaculum</taxon>
    </lineage>
</organism>
<dbReference type="RefSeq" id="WP_127907088.1">
    <property type="nucleotide sequence ID" value="NZ_RQXX01000004.1"/>
</dbReference>
<protein>
    <submittedName>
        <fullName evidence="2">Class I SAM-dependent methyltransferase</fullName>
    </submittedName>
</protein>
<feature type="domain" description="Methyltransferase" evidence="1">
    <location>
        <begin position="44"/>
        <end position="131"/>
    </location>
</feature>
<evidence type="ECO:0000313" key="3">
    <source>
        <dbReference type="Proteomes" id="UP000285908"/>
    </source>
</evidence>
<proteinExistence type="predicted"/>
<name>A0A438AFN9_9RHOB</name>
<dbReference type="Gene3D" id="3.40.50.150">
    <property type="entry name" value="Vaccinia Virus protein VP39"/>
    <property type="match status" value="1"/>
</dbReference>
<dbReference type="InterPro" id="IPR029063">
    <property type="entry name" value="SAM-dependent_MTases_sf"/>
</dbReference>
<comment type="caution">
    <text evidence="2">The sequence shown here is derived from an EMBL/GenBank/DDBJ whole genome shotgun (WGS) entry which is preliminary data.</text>
</comment>
<dbReference type="GO" id="GO:0008168">
    <property type="term" value="F:methyltransferase activity"/>
    <property type="evidence" value="ECO:0007669"/>
    <property type="project" value="UniProtKB-KW"/>
</dbReference>
<keyword evidence="3" id="KW-1185">Reference proteome</keyword>
<dbReference type="SUPFAM" id="SSF53335">
    <property type="entry name" value="S-adenosyl-L-methionine-dependent methyltransferases"/>
    <property type="match status" value="1"/>
</dbReference>
<keyword evidence="2" id="KW-0808">Transferase</keyword>
<evidence type="ECO:0000259" key="1">
    <source>
        <dbReference type="Pfam" id="PF13649"/>
    </source>
</evidence>
<dbReference type="CDD" id="cd02440">
    <property type="entry name" value="AdoMet_MTases"/>
    <property type="match status" value="1"/>
</dbReference>
<dbReference type="EMBL" id="RQXX01000004">
    <property type="protein sequence ID" value="RVV97492.1"/>
    <property type="molecule type" value="Genomic_DNA"/>
</dbReference>